<dbReference type="Proteomes" id="UP000186309">
    <property type="component" value="Chromosome"/>
</dbReference>
<proteinExistence type="predicted"/>
<dbReference type="STRING" id="1387353.BSF38_02496"/>
<protein>
    <recommendedName>
        <fullName evidence="1">CoA-binding domain-containing protein</fullName>
    </recommendedName>
</protein>
<name>A0A1U7CQ14_9BACT</name>
<dbReference type="Pfam" id="PF13380">
    <property type="entry name" value="CoA_binding_2"/>
    <property type="match status" value="1"/>
</dbReference>
<dbReference type="EMBL" id="CP019082">
    <property type="protein sequence ID" value="APW60998.1"/>
    <property type="molecule type" value="Genomic_DNA"/>
</dbReference>
<dbReference type="PANTHER" id="PTHR33303">
    <property type="entry name" value="CYTOPLASMIC PROTEIN-RELATED"/>
    <property type="match status" value="1"/>
</dbReference>
<sequence length="127" mass="13751">MSDARPKVAVVGASLDRSKFGNKAVRAFVDQGWEVFPVHPKLTEIEGLRAYPNLAAIPETHLERVSLYVPPEIGIGVLDQIAAKQVDEIWLNPGTESPALLERAEALGLNVIQACSILAIGEHPGKY</sequence>
<reference evidence="3" key="1">
    <citation type="submission" date="2016-12" db="EMBL/GenBank/DDBJ databases">
        <title>Comparative genomics of four Isosphaeraceae planctomycetes: a common pool of plasmids and glycoside hydrolase genes.</title>
        <authorList>
            <person name="Ivanova A."/>
        </authorList>
    </citation>
    <scope>NUCLEOTIDE SEQUENCE [LARGE SCALE GENOMIC DNA]</scope>
    <source>
        <strain evidence="3">PX4</strain>
    </source>
</reference>
<dbReference type="KEGG" id="pbor:BSF38_02496"/>
<feature type="domain" description="CoA-binding" evidence="1">
    <location>
        <begin position="1"/>
        <end position="95"/>
    </location>
</feature>
<dbReference type="RefSeq" id="WP_076346022.1">
    <property type="nucleotide sequence ID" value="NZ_CP019082.1"/>
</dbReference>
<evidence type="ECO:0000259" key="1">
    <source>
        <dbReference type="SMART" id="SM00881"/>
    </source>
</evidence>
<dbReference type="AlphaFoldDB" id="A0A1U7CQ14"/>
<dbReference type="OrthoDB" id="9804695at2"/>
<dbReference type="PANTHER" id="PTHR33303:SF2">
    <property type="entry name" value="COA-BINDING DOMAIN-CONTAINING PROTEIN"/>
    <property type="match status" value="1"/>
</dbReference>
<evidence type="ECO:0000313" key="2">
    <source>
        <dbReference type="EMBL" id="APW60998.1"/>
    </source>
</evidence>
<organism evidence="2 3">
    <name type="scientific">Paludisphaera borealis</name>
    <dbReference type="NCBI Taxonomy" id="1387353"/>
    <lineage>
        <taxon>Bacteria</taxon>
        <taxon>Pseudomonadati</taxon>
        <taxon>Planctomycetota</taxon>
        <taxon>Planctomycetia</taxon>
        <taxon>Isosphaerales</taxon>
        <taxon>Isosphaeraceae</taxon>
        <taxon>Paludisphaera</taxon>
    </lineage>
</organism>
<dbReference type="Gene3D" id="3.40.50.720">
    <property type="entry name" value="NAD(P)-binding Rossmann-like Domain"/>
    <property type="match status" value="1"/>
</dbReference>
<dbReference type="SMART" id="SM00881">
    <property type="entry name" value="CoA_binding"/>
    <property type="match status" value="1"/>
</dbReference>
<keyword evidence="3" id="KW-1185">Reference proteome</keyword>
<dbReference type="SUPFAM" id="SSF51735">
    <property type="entry name" value="NAD(P)-binding Rossmann-fold domains"/>
    <property type="match status" value="1"/>
</dbReference>
<dbReference type="InterPro" id="IPR003781">
    <property type="entry name" value="CoA-bd"/>
</dbReference>
<evidence type="ECO:0000313" key="3">
    <source>
        <dbReference type="Proteomes" id="UP000186309"/>
    </source>
</evidence>
<accession>A0A1U7CQ14</accession>
<dbReference type="InterPro" id="IPR036291">
    <property type="entry name" value="NAD(P)-bd_dom_sf"/>
</dbReference>
<gene>
    <name evidence="2" type="ORF">BSF38_02496</name>
</gene>